<dbReference type="Proteomes" id="UP001491310">
    <property type="component" value="Unassembled WGS sequence"/>
</dbReference>
<reference evidence="2 3" key="1">
    <citation type="journal article" date="2024" name="Nat. Commun.">
        <title>Phylogenomics reveals the evolutionary origins of lichenization in chlorophyte algae.</title>
        <authorList>
            <person name="Puginier C."/>
            <person name="Libourel C."/>
            <person name="Otte J."/>
            <person name="Skaloud P."/>
            <person name="Haon M."/>
            <person name="Grisel S."/>
            <person name="Petersen M."/>
            <person name="Berrin J.G."/>
            <person name="Delaux P.M."/>
            <person name="Dal Grande F."/>
            <person name="Keller J."/>
        </authorList>
    </citation>
    <scope>NUCLEOTIDE SEQUENCE [LARGE SCALE GENOMIC DNA]</scope>
    <source>
        <strain evidence="2 3">SAG 216-7</strain>
    </source>
</reference>
<comment type="caution">
    <text evidence="2">The sequence shown here is derived from an EMBL/GenBank/DDBJ whole genome shotgun (WGS) entry which is preliminary data.</text>
</comment>
<name>A0ABR2YLZ8_9CHLO</name>
<sequence length="154" mass="17028">MHPARKPKRQNRRTDDPNEEDRSSSYSIKPEIRGPTEQPGTYKAYNWDTTSYRTSPREGMQPANKMIAAEAAQSIIQTIREAQEVSKAAEVLLLLGDKGLCEPRTLRMLQALTQARGGVPSAGAPVLKRVVDSMAQDQAVVQIRRCLEAAHSAD</sequence>
<dbReference type="EMBL" id="JALJOT010000009">
    <property type="protein sequence ID" value="KAK9907471.1"/>
    <property type="molecule type" value="Genomic_DNA"/>
</dbReference>
<keyword evidence="3" id="KW-1185">Reference proteome</keyword>
<gene>
    <name evidence="2" type="ORF">WJX75_004231</name>
</gene>
<evidence type="ECO:0000256" key="1">
    <source>
        <dbReference type="SAM" id="MobiDB-lite"/>
    </source>
</evidence>
<evidence type="ECO:0000313" key="3">
    <source>
        <dbReference type="Proteomes" id="UP001491310"/>
    </source>
</evidence>
<accession>A0ABR2YLZ8</accession>
<feature type="region of interest" description="Disordered" evidence="1">
    <location>
        <begin position="1"/>
        <end position="60"/>
    </location>
</feature>
<organism evidence="2 3">
    <name type="scientific">Coccomyxa subellipsoidea</name>
    <dbReference type="NCBI Taxonomy" id="248742"/>
    <lineage>
        <taxon>Eukaryota</taxon>
        <taxon>Viridiplantae</taxon>
        <taxon>Chlorophyta</taxon>
        <taxon>core chlorophytes</taxon>
        <taxon>Trebouxiophyceae</taxon>
        <taxon>Trebouxiophyceae incertae sedis</taxon>
        <taxon>Coccomyxaceae</taxon>
        <taxon>Coccomyxa</taxon>
    </lineage>
</organism>
<feature type="compositionally biased region" description="Basic and acidic residues" evidence="1">
    <location>
        <begin position="12"/>
        <end position="23"/>
    </location>
</feature>
<evidence type="ECO:0000313" key="2">
    <source>
        <dbReference type="EMBL" id="KAK9907471.1"/>
    </source>
</evidence>
<proteinExistence type="predicted"/>
<feature type="compositionally biased region" description="Basic residues" evidence="1">
    <location>
        <begin position="1"/>
        <end position="11"/>
    </location>
</feature>
<protein>
    <submittedName>
        <fullName evidence="2">Uncharacterized protein</fullName>
    </submittedName>
</protein>